<keyword evidence="1" id="KW-0472">Membrane</keyword>
<organism evidence="2 3">
    <name type="scientific">Microbacterium candidum</name>
    <dbReference type="NCBI Taxonomy" id="3041922"/>
    <lineage>
        <taxon>Bacteria</taxon>
        <taxon>Bacillati</taxon>
        <taxon>Actinomycetota</taxon>
        <taxon>Actinomycetes</taxon>
        <taxon>Micrococcales</taxon>
        <taxon>Microbacteriaceae</taxon>
        <taxon>Microbacterium</taxon>
    </lineage>
</organism>
<dbReference type="EMBL" id="JASXSZ010000002">
    <property type="protein sequence ID" value="MDL9979033.1"/>
    <property type="molecule type" value="Genomic_DNA"/>
</dbReference>
<proteinExistence type="predicted"/>
<keyword evidence="1" id="KW-0812">Transmembrane</keyword>
<dbReference type="Proteomes" id="UP001235064">
    <property type="component" value="Unassembled WGS sequence"/>
</dbReference>
<dbReference type="RefSeq" id="WP_286287908.1">
    <property type="nucleotide sequence ID" value="NZ_JASXSZ010000002.1"/>
</dbReference>
<evidence type="ECO:0008006" key="4">
    <source>
        <dbReference type="Google" id="ProtNLM"/>
    </source>
</evidence>
<name>A0ABT7MX59_9MICO</name>
<evidence type="ECO:0000313" key="3">
    <source>
        <dbReference type="Proteomes" id="UP001235064"/>
    </source>
</evidence>
<gene>
    <name evidence="2" type="ORF">QSV35_06790</name>
</gene>
<evidence type="ECO:0000313" key="2">
    <source>
        <dbReference type="EMBL" id="MDL9979033.1"/>
    </source>
</evidence>
<comment type="caution">
    <text evidence="2">The sequence shown here is derived from an EMBL/GenBank/DDBJ whole genome shotgun (WGS) entry which is preliminary data.</text>
</comment>
<feature type="transmembrane region" description="Helical" evidence="1">
    <location>
        <begin position="12"/>
        <end position="36"/>
    </location>
</feature>
<reference evidence="2 3" key="1">
    <citation type="submission" date="2023-06" db="EMBL/GenBank/DDBJ databases">
        <title>Microbacterium sp. nov., isolated from a waste landfill.</title>
        <authorList>
            <person name="Wen W."/>
        </authorList>
    </citation>
    <scope>NUCLEOTIDE SEQUENCE [LARGE SCALE GENOMIC DNA]</scope>
    <source>
        <strain evidence="2 3">ASV49</strain>
    </source>
</reference>
<accession>A0ABT7MX59</accession>
<keyword evidence="3" id="KW-1185">Reference proteome</keyword>
<evidence type="ECO:0000256" key="1">
    <source>
        <dbReference type="SAM" id="Phobius"/>
    </source>
</evidence>
<protein>
    <recommendedName>
        <fullName evidence="4">DUF1049 domain-containing protein</fullName>
    </recommendedName>
</protein>
<feature type="transmembrane region" description="Helical" evidence="1">
    <location>
        <begin position="56"/>
        <end position="77"/>
    </location>
</feature>
<keyword evidence="1" id="KW-1133">Transmembrane helix</keyword>
<sequence length="119" mass="12905">MSDQTGAAPTPRIRWGAIIWGIVFLAIALWALSIVIDPVRRDQIAELYAKTTPFTAAMWSILVIGGLMLIGGLVALVRRRQRGLAARRSALAGVEVVDDTVGNIEKPHDTLTEDVGRSE</sequence>